<gene>
    <name evidence="2" type="ORF">H1P_1290017</name>
</gene>
<dbReference type="Proteomes" id="UP000320055">
    <property type="component" value="Unassembled WGS sequence"/>
</dbReference>
<dbReference type="Gene3D" id="3.30.565.10">
    <property type="entry name" value="Histidine kinase-like ATPase, C-terminal domain"/>
    <property type="match status" value="1"/>
</dbReference>
<dbReference type="EMBL" id="CAACVJ010000034">
    <property type="protein sequence ID" value="VEP11977.1"/>
    <property type="molecule type" value="Genomic_DNA"/>
</dbReference>
<dbReference type="OrthoDB" id="424943at2"/>
<reference evidence="2 3" key="1">
    <citation type="submission" date="2019-01" db="EMBL/GenBank/DDBJ databases">
        <authorList>
            <person name="Brito A."/>
        </authorList>
    </citation>
    <scope>NUCLEOTIDE SEQUENCE [LARGE SCALE GENOMIC DNA]</scope>
    <source>
        <strain evidence="2">1</strain>
    </source>
</reference>
<dbReference type="CDD" id="cd16936">
    <property type="entry name" value="HATPase_RsbW-like"/>
    <property type="match status" value="1"/>
</dbReference>
<protein>
    <submittedName>
        <fullName evidence="2">Anti-sigma regulatory factor (Ser/Thr protein kinase)</fullName>
    </submittedName>
</protein>
<evidence type="ECO:0000313" key="3">
    <source>
        <dbReference type="Proteomes" id="UP000320055"/>
    </source>
</evidence>
<name>A0A563VKV7_9CYAN</name>
<dbReference type="InterPro" id="IPR036890">
    <property type="entry name" value="HATPase_C_sf"/>
</dbReference>
<dbReference type="SUPFAM" id="SSF55874">
    <property type="entry name" value="ATPase domain of HSP90 chaperone/DNA topoisomerase II/histidine kinase"/>
    <property type="match status" value="1"/>
</dbReference>
<proteinExistence type="predicted"/>
<dbReference type="InterPro" id="IPR003594">
    <property type="entry name" value="HATPase_dom"/>
</dbReference>
<sequence length="141" mass="16213">MKLPIQTKIEVKSDLKAVDLVLLQFNKIYHNTIQQQDWLQCQLALIEGFTNVVRHAHQNLPAETPIRIAIAIDCAKMTISIWDYGKPFDLKGFIKTTSEKNHKWEGSGRGIAIMYKIADSLTYQRVSATENCLKIVKYLRH</sequence>
<feature type="domain" description="Histidine kinase/HSP90-like ATPase" evidence="1">
    <location>
        <begin position="13"/>
        <end position="137"/>
    </location>
</feature>
<dbReference type="RefSeq" id="WP_144869847.1">
    <property type="nucleotide sequence ID" value="NZ_LR213882.1"/>
</dbReference>
<evidence type="ECO:0000259" key="1">
    <source>
        <dbReference type="Pfam" id="PF13581"/>
    </source>
</evidence>
<dbReference type="AlphaFoldDB" id="A0A563VKV7"/>
<keyword evidence="3" id="KW-1185">Reference proteome</keyword>
<accession>A0A563VKV7</accession>
<evidence type="ECO:0000313" key="2">
    <source>
        <dbReference type="EMBL" id="VEP11977.1"/>
    </source>
</evidence>
<dbReference type="Pfam" id="PF13581">
    <property type="entry name" value="HATPase_c_2"/>
    <property type="match status" value="1"/>
</dbReference>
<organism evidence="2 3">
    <name type="scientific">Hyella patelloides LEGE 07179</name>
    <dbReference type="NCBI Taxonomy" id="945734"/>
    <lineage>
        <taxon>Bacteria</taxon>
        <taxon>Bacillati</taxon>
        <taxon>Cyanobacteriota</taxon>
        <taxon>Cyanophyceae</taxon>
        <taxon>Pleurocapsales</taxon>
        <taxon>Hyellaceae</taxon>
        <taxon>Hyella</taxon>
    </lineage>
</organism>